<dbReference type="WBParaSite" id="ACRNAN_scaffold4322.g21368.t1">
    <property type="protein sequence ID" value="ACRNAN_scaffold4322.g21368.t1"/>
    <property type="gene ID" value="ACRNAN_scaffold4322.g21368"/>
</dbReference>
<evidence type="ECO:0000313" key="2">
    <source>
        <dbReference type="WBParaSite" id="ACRNAN_scaffold4322.g21368.t1"/>
    </source>
</evidence>
<dbReference type="Proteomes" id="UP000887540">
    <property type="component" value="Unplaced"/>
</dbReference>
<name>A0A914DXJ4_9BILA</name>
<keyword evidence="1" id="KW-1185">Reference proteome</keyword>
<sequence length="121" mass="14565">MVNPHNVLEIVQKHFHSNPVKSDITAEELHISEVVISMLESKILPYTYTDLDFYMPENYRDTDYNDEAIEARTFFQGYQPKYDDTKMDDIVDRYFVKKQKLDTIHHAYPKLNKDDRKEIYR</sequence>
<dbReference type="AlphaFoldDB" id="A0A914DXJ4"/>
<protein>
    <submittedName>
        <fullName evidence="2">Uncharacterized protein</fullName>
    </submittedName>
</protein>
<reference evidence="2" key="1">
    <citation type="submission" date="2022-11" db="UniProtKB">
        <authorList>
            <consortium name="WormBaseParasite"/>
        </authorList>
    </citation>
    <scope>IDENTIFICATION</scope>
</reference>
<evidence type="ECO:0000313" key="1">
    <source>
        <dbReference type="Proteomes" id="UP000887540"/>
    </source>
</evidence>
<organism evidence="1 2">
    <name type="scientific">Acrobeloides nanus</name>
    <dbReference type="NCBI Taxonomy" id="290746"/>
    <lineage>
        <taxon>Eukaryota</taxon>
        <taxon>Metazoa</taxon>
        <taxon>Ecdysozoa</taxon>
        <taxon>Nematoda</taxon>
        <taxon>Chromadorea</taxon>
        <taxon>Rhabditida</taxon>
        <taxon>Tylenchina</taxon>
        <taxon>Cephalobomorpha</taxon>
        <taxon>Cephaloboidea</taxon>
        <taxon>Cephalobidae</taxon>
        <taxon>Acrobeloides</taxon>
    </lineage>
</organism>
<accession>A0A914DXJ4</accession>
<proteinExistence type="predicted"/>